<dbReference type="SUPFAM" id="SSF56349">
    <property type="entry name" value="DNA breaking-rejoining enzymes"/>
    <property type="match status" value="1"/>
</dbReference>
<evidence type="ECO:0000313" key="7">
    <source>
        <dbReference type="Proteomes" id="UP001477278"/>
    </source>
</evidence>
<dbReference type="Pfam" id="PF00589">
    <property type="entry name" value="Phage_integrase"/>
    <property type="match status" value="1"/>
</dbReference>
<dbReference type="InterPro" id="IPR010998">
    <property type="entry name" value="Integrase_recombinase_N"/>
</dbReference>
<evidence type="ECO:0000313" key="6">
    <source>
        <dbReference type="EMBL" id="MEO3684045.1"/>
    </source>
</evidence>
<reference evidence="6 7" key="1">
    <citation type="submission" date="2024-05" db="EMBL/GenBank/DDBJ databases">
        <title>Genome sequencing of Marine Estuary Bacteria, Shewanella vesiculosa and S. baltica, and Pseudomonas syringae.</title>
        <authorList>
            <person name="Gurung A."/>
            <person name="Maclea K.S."/>
        </authorList>
    </citation>
    <scope>NUCLEOTIDE SEQUENCE [LARGE SCALE GENOMIC DNA]</scope>
    <source>
        <strain evidence="6 7">1A</strain>
    </source>
</reference>
<name>A0ABV0FTX2_9GAMM</name>
<dbReference type="RefSeq" id="WP_347690742.1">
    <property type="nucleotide sequence ID" value="NZ_JBDPZN010000008.1"/>
</dbReference>
<dbReference type="InterPro" id="IPR050808">
    <property type="entry name" value="Phage_Integrase"/>
</dbReference>
<evidence type="ECO:0000256" key="1">
    <source>
        <dbReference type="ARBA" id="ARBA00008857"/>
    </source>
</evidence>
<keyword evidence="3" id="KW-0238">DNA-binding</keyword>
<comment type="caution">
    <text evidence="6">The sequence shown here is derived from an EMBL/GenBank/DDBJ whole genome shotgun (WGS) entry which is preliminary data.</text>
</comment>
<dbReference type="PANTHER" id="PTHR30629">
    <property type="entry name" value="PROPHAGE INTEGRASE"/>
    <property type="match status" value="1"/>
</dbReference>
<dbReference type="InterPro" id="IPR011010">
    <property type="entry name" value="DNA_brk_join_enz"/>
</dbReference>
<evidence type="ECO:0000256" key="2">
    <source>
        <dbReference type="ARBA" id="ARBA00022908"/>
    </source>
</evidence>
<comment type="similarity">
    <text evidence="1">Belongs to the 'phage' integrase family.</text>
</comment>
<dbReference type="Proteomes" id="UP001477278">
    <property type="component" value="Unassembled WGS sequence"/>
</dbReference>
<evidence type="ECO:0000256" key="3">
    <source>
        <dbReference type="ARBA" id="ARBA00023125"/>
    </source>
</evidence>
<proteinExistence type="inferred from homology"/>
<dbReference type="PANTHER" id="PTHR30629:SF6">
    <property type="entry name" value="PROPHAGE INTEGRASE INTA-RELATED"/>
    <property type="match status" value="1"/>
</dbReference>
<keyword evidence="4" id="KW-0233">DNA recombination</keyword>
<evidence type="ECO:0000256" key="4">
    <source>
        <dbReference type="ARBA" id="ARBA00023172"/>
    </source>
</evidence>
<dbReference type="Gene3D" id="1.10.150.130">
    <property type="match status" value="1"/>
</dbReference>
<dbReference type="InterPro" id="IPR002104">
    <property type="entry name" value="Integrase_catalytic"/>
</dbReference>
<accession>A0ABV0FTX2</accession>
<protein>
    <submittedName>
        <fullName evidence="6">Tyrosine-type recombinase/integrase</fullName>
    </submittedName>
</protein>
<keyword evidence="2" id="KW-0229">DNA integration</keyword>
<gene>
    <name evidence="6" type="ORF">ABHN84_17375</name>
</gene>
<keyword evidence="7" id="KW-1185">Reference proteome</keyword>
<feature type="domain" description="Tyr recombinase" evidence="5">
    <location>
        <begin position="209"/>
        <end position="381"/>
    </location>
</feature>
<organism evidence="6 7">
    <name type="scientific">Shewanella vesiculosa</name>
    <dbReference type="NCBI Taxonomy" id="518738"/>
    <lineage>
        <taxon>Bacteria</taxon>
        <taxon>Pseudomonadati</taxon>
        <taxon>Pseudomonadota</taxon>
        <taxon>Gammaproteobacteria</taxon>
        <taxon>Alteromonadales</taxon>
        <taxon>Shewanellaceae</taxon>
        <taxon>Shewanella</taxon>
    </lineage>
</organism>
<sequence>MMVKAASGVEVGKLNDAALRRWLSGGVIRDYRDPQFPEIRLRAAAGRTRASVHLVLNENGKTVWQKVGTWPSMCIKILCADLPVMLAKRNVGGMVTGQFDSVGSLLEWYQEHIANNTTYSKSWRSNIKSMIKCHLLPRLADVRLHDVSFMTVDVSLVKPMLVDGFSPKYIREAVNKLKSVFAAASKLRLINANPLAGYRVTYSIRVADVVDTRLFESDLTELFTRLGAVVMPVQMLFVLMMMFGTRINETRLARWEHFAGDYWVIPASNAKNKEEHRVPMTESAKALIQHYKCWQLKHVGKRAYLFPGTSGAISIRCAHDWHTQIRFKHFTSHDLRRLFRTIVADLGVDTMIGERLLNHALPVLLRKYVKSTLDKGMSLALEQYHQYLIYRGFSSVAPEILPRSSVEVENGQTLTASGWL</sequence>
<dbReference type="EMBL" id="JBDPZN010000008">
    <property type="protein sequence ID" value="MEO3684045.1"/>
    <property type="molecule type" value="Genomic_DNA"/>
</dbReference>
<dbReference type="InterPro" id="IPR013762">
    <property type="entry name" value="Integrase-like_cat_sf"/>
</dbReference>
<dbReference type="PROSITE" id="PS51898">
    <property type="entry name" value="TYR_RECOMBINASE"/>
    <property type="match status" value="1"/>
</dbReference>
<evidence type="ECO:0000259" key="5">
    <source>
        <dbReference type="PROSITE" id="PS51898"/>
    </source>
</evidence>
<dbReference type="Gene3D" id="1.10.443.10">
    <property type="entry name" value="Intergrase catalytic core"/>
    <property type="match status" value="1"/>
</dbReference>